<dbReference type="EMBL" id="AATQ01000036">
    <property type="protein sequence ID" value="EAU44888.1"/>
    <property type="molecule type" value="Genomic_DNA"/>
</dbReference>
<evidence type="ECO:0000259" key="2">
    <source>
        <dbReference type="PROSITE" id="PS50110"/>
    </source>
</evidence>
<dbReference type="GO" id="GO:0000160">
    <property type="term" value="P:phosphorelay signal transduction system"/>
    <property type="evidence" value="ECO:0007669"/>
    <property type="project" value="InterPro"/>
</dbReference>
<feature type="modified residue" description="4-aspartylphosphate" evidence="1">
    <location>
        <position position="51"/>
    </location>
</feature>
<evidence type="ECO:0000256" key="1">
    <source>
        <dbReference type="PROSITE-ProRule" id="PRU00169"/>
    </source>
</evidence>
<proteinExistence type="predicted"/>
<dbReference type="Gene3D" id="3.40.50.2300">
    <property type="match status" value="1"/>
</dbReference>
<gene>
    <name evidence="3" type="ORF">R2601_11149</name>
</gene>
<accession>Q0FKX2</accession>
<dbReference type="OrthoDB" id="7874292at2"/>
<dbReference type="Proteomes" id="UP000006230">
    <property type="component" value="Unassembled WGS sequence"/>
</dbReference>
<dbReference type="InterPro" id="IPR011006">
    <property type="entry name" value="CheY-like_superfamily"/>
</dbReference>
<sequence>MNVLIVESRKELGGLWSRHLARLGATVTVALTEDEATGHLLDSPTDIIVLDLVLDEGSAIAVADFANYRRPEAKVIFVTNTSFFSDGSIFQLCSNACAYLPSATPPADLAAMVEHFGQPEPH</sequence>
<name>Q0FKX2_SALBH</name>
<evidence type="ECO:0000313" key="4">
    <source>
        <dbReference type="Proteomes" id="UP000006230"/>
    </source>
</evidence>
<comment type="caution">
    <text evidence="3">The sequence shown here is derived from an EMBL/GenBank/DDBJ whole genome shotgun (WGS) entry which is preliminary data.</text>
</comment>
<dbReference type="SUPFAM" id="SSF52172">
    <property type="entry name" value="CheY-like"/>
    <property type="match status" value="1"/>
</dbReference>
<feature type="domain" description="Response regulatory" evidence="2">
    <location>
        <begin position="2"/>
        <end position="117"/>
    </location>
</feature>
<protein>
    <submittedName>
        <fullName evidence="3">Response regulator</fullName>
    </submittedName>
</protein>
<dbReference type="AlphaFoldDB" id="Q0FKX2"/>
<dbReference type="PROSITE" id="PS50110">
    <property type="entry name" value="RESPONSE_REGULATORY"/>
    <property type="match status" value="1"/>
</dbReference>
<dbReference type="InterPro" id="IPR001789">
    <property type="entry name" value="Sig_transdc_resp-reg_receiver"/>
</dbReference>
<dbReference type="HOGENOM" id="CLU_166684_0_0_5"/>
<organism evidence="3 4">
    <name type="scientific">Salipiger bermudensis (strain DSM 26914 / JCM 13377 / KCTC 12554 / HTCC2601)</name>
    <name type="common">Pelagibaca bermudensis</name>
    <dbReference type="NCBI Taxonomy" id="314265"/>
    <lineage>
        <taxon>Bacteria</taxon>
        <taxon>Pseudomonadati</taxon>
        <taxon>Pseudomonadota</taxon>
        <taxon>Alphaproteobacteria</taxon>
        <taxon>Rhodobacterales</taxon>
        <taxon>Roseobacteraceae</taxon>
        <taxon>Salipiger</taxon>
    </lineage>
</organism>
<keyword evidence="1" id="KW-0597">Phosphoprotein</keyword>
<evidence type="ECO:0000313" key="3">
    <source>
        <dbReference type="EMBL" id="EAU44888.1"/>
    </source>
</evidence>
<reference evidence="3 4" key="1">
    <citation type="journal article" date="2010" name="J. Bacteriol.">
        <title>Genome sequences of Pelagibaca bermudensis HTCC2601T and Maritimibacter alkaliphilus HTCC2654T, the type strains of two marine Roseobacter genera.</title>
        <authorList>
            <person name="Thrash J.C."/>
            <person name="Cho J.C."/>
            <person name="Ferriera S."/>
            <person name="Johnson J."/>
            <person name="Vergin K.L."/>
            <person name="Giovannoni S.J."/>
        </authorList>
    </citation>
    <scope>NUCLEOTIDE SEQUENCE [LARGE SCALE GENOMIC DNA]</scope>
    <source>
        <strain evidence="4">DSM 26914 / JCM 13377 / KCTC 12554 / HTCC2601</strain>
    </source>
</reference>
<dbReference type="eggNOG" id="COG0784">
    <property type="taxonomic scope" value="Bacteria"/>
</dbReference>
<dbReference type="STRING" id="314265.R2601_11149"/>
<keyword evidence="4" id="KW-1185">Reference proteome</keyword>
<dbReference type="RefSeq" id="WP_007793647.1">
    <property type="nucleotide sequence ID" value="NZ_DS022276.1"/>
</dbReference>